<accession>A0A4V2UK64</accession>
<keyword evidence="3" id="KW-0808">Transferase</keyword>
<sequence length="139" mass="15147">MLEQLLEFVVNHWVLSLIWAVLLILLIKTEGARGGAAVSNAQATALINNENAKVLDIRSRDDFLAGHLPNAINIPSKDLQIRLSELNAYKDENLIIVCKSGTTAGAIGTILNKQGFTKLHKLRGGILEWKGNNLPLVKG</sequence>
<dbReference type="EMBL" id="SLZR01000002">
    <property type="protein sequence ID" value="TCS43022.1"/>
    <property type="molecule type" value="Genomic_DNA"/>
</dbReference>
<evidence type="ECO:0000256" key="1">
    <source>
        <dbReference type="SAM" id="Phobius"/>
    </source>
</evidence>
<dbReference type="SUPFAM" id="SSF52821">
    <property type="entry name" value="Rhodanese/Cell cycle control phosphatase"/>
    <property type="match status" value="1"/>
</dbReference>
<dbReference type="SMART" id="SM00450">
    <property type="entry name" value="RHOD"/>
    <property type="match status" value="1"/>
</dbReference>
<evidence type="ECO:0000313" key="3">
    <source>
        <dbReference type="EMBL" id="TCS43022.1"/>
    </source>
</evidence>
<dbReference type="PROSITE" id="PS50206">
    <property type="entry name" value="RHODANESE_3"/>
    <property type="match status" value="1"/>
</dbReference>
<dbReference type="InterPro" id="IPR036873">
    <property type="entry name" value="Rhodanese-like_dom_sf"/>
</dbReference>
<feature type="transmembrane region" description="Helical" evidence="1">
    <location>
        <begin position="6"/>
        <end position="27"/>
    </location>
</feature>
<organism evidence="3 4">
    <name type="scientific">Reinekea marinisedimentorum</name>
    <dbReference type="NCBI Taxonomy" id="230495"/>
    <lineage>
        <taxon>Bacteria</taxon>
        <taxon>Pseudomonadati</taxon>
        <taxon>Pseudomonadota</taxon>
        <taxon>Gammaproteobacteria</taxon>
        <taxon>Oceanospirillales</taxon>
        <taxon>Saccharospirillaceae</taxon>
        <taxon>Reinekea</taxon>
    </lineage>
</organism>
<evidence type="ECO:0000313" key="4">
    <source>
        <dbReference type="Proteomes" id="UP000295793"/>
    </source>
</evidence>
<keyword evidence="1" id="KW-0812">Transmembrane</keyword>
<dbReference type="PANTHER" id="PTHR43031:SF18">
    <property type="entry name" value="RHODANESE-RELATED SULFURTRANSFERASES"/>
    <property type="match status" value="1"/>
</dbReference>
<reference evidence="3 4" key="1">
    <citation type="submission" date="2019-03" db="EMBL/GenBank/DDBJ databases">
        <title>Genomic Encyclopedia of Archaeal and Bacterial Type Strains, Phase II (KMG-II): from individual species to whole genera.</title>
        <authorList>
            <person name="Goeker M."/>
        </authorList>
    </citation>
    <scope>NUCLEOTIDE SEQUENCE [LARGE SCALE GENOMIC DNA]</scope>
    <source>
        <strain evidence="3 4">DSM 15388</strain>
    </source>
</reference>
<dbReference type="InterPro" id="IPR050229">
    <property type="entry name" value="GlpE_sulfurtransferase"/>
</dbReference>
<proteinExistence type="predicted"/>
<dbReference type="OrthoDB" id="9808735at2"/>
<comment type="caution">
    <text evidence="3">The sequence shown here is derived from an EMBL/GenBank/DDBJ whole genome shotgun (WGS) entry which is preliminary data.</text>
</comment>
<dbReference type="CDD" id="cd00158">
    <property type="entry name" value="RHOD"/>
    <property type="match status" value="1"/>
</dbReference>
<dbReference type="Gene3D" id="3.40.250.10">
    <property type="entry name" value="Rhodanese-like domain"/>
    <property type="match status" value="1"/>
</dbReference>
<dbReference type="Proteomes" id="UP000295793">
    <property type="component" value="Unassembled WGS sequence"/>
</dbReference>
<protein>
    <submittedName>
        <fullName evidence="3">Rhodanese-related sulfurtransferase</fullName>
    </submittedName>
</protein>
<dbReference type="Pfam" id="PF00581">
    <property type="entry name" value="Rhodanese"/>
    <property type="match status" value="1"/>
</dbReference>
<keyword evidence="1" id="KW-0472">Membrane</keyword>
<dbReference type="InterPro" id="IPR001763">
    <property type="entry name" value="Rhodanese-like_dom"/>
</dbReference>
<keyword evidence="1" id="KW-1133">Transmembrane helix</keyword>
<dbReference type="RefSeq" id="WP_132699579.1">
    <property type="nucleotide sequence ID" value="NZ_SLZR01000002.1"/>
</dbReference>
<dbReference type="AlphaFoldDB" id="A0A4V2UK64"/>
<dbReference type="GO" id="GO:0016740">
    <property type="term" value="F:transferase activity"/>
    <property type="evidence" value="ECO:0007669"/>
    <property type="project" value="UniProtKB-KW"/>
</dbReference>
<name>A0A4V2UK64_9GAMM</name>
<gene>
    <name evidence="3" type="ORF">BCF53_10245</name>
</gene>
<evidence type="ECO:0000259" key="2">
    <source>
        <dbReference type="PROSITE" id="PS50206"/>
    </source>
</evidence>
<dbReference type="PANTHER" id="PTHR43031">
    <property type="entry name" value="FAD-DEPENDENT OXIDOREDUCTASE"/>
    <property type="match status" value="1"/>
</dbReference>
<keyword evidence="4" id="KW-1185">Reference proteome</keyword>
<feature type="domain" description="Rhodanese" evidence="2">
    <location>
        <begin position="48"/>
        <end position="138"/>
    </location>
</feature>